<name>A0A494VK04_9SPHI</name>
<dbReference type="KEGG" id="muh:HYN43_002480"/>
<evidence type="ECO:0008006" key="3">
    <source>
        <dbReference type="Google" id="ProtNLM"/>
    </source>
</evidence>
<gene>
    <name evidence="1" type="ORF">HYN43_002480</name>
</gene>
<organism evidence="1 2">
    <name type="scientific">Mucilaginibacter celer</name>
    <dbReference type="NCBI Taxonomy" id="2305508"/>
    <lineage>
        <taxon>Bacteria</taxon>
        <taxon>Pseudomonadati</taxon>
        <taxon>Bacteroidota</taxon>
        <taxon>Sphingobacteriia</taxon>
        <taxon>Sphingobacteriales</taxon>
        <taxon>Sphingobacteriaceae</taxon>
        <taxon>Mucilaginibacter</taxon>
    </lineage>
</organism>
<sequence>MIISFRNHTVAEDAAPYDTLLIANNGIGMPEEFDLGGHNLLGMGLMRRLSGQIQGDLGICNGMVRPY</sequence>
<dbReference type="Proteomes" id="UP000270046">
    <property type="component" value="Chromosome"/>
</dbReference>
<keyword evidence="2" id="KW-1185">Reference proteome</keyword>
<dbReference type="EMBL" id="CP032869">
    <property type="protein sequence ID" value="AYL94229.1"/>
    <property type="molecule type" value="Genomic_DNA"/>
</dbReference>
<dbReference type="AlphaFoldDB" id="A0A494VK04"/>
<evidence type="ECO:0000313" key="1">
    <source>
        <dbReference type="EMBL" id="AYL94229.1"/>
    </source>
</evidence>
<reference evidence="1 2" key="1">
    <citation type="submission" date="2018-10" db="EMBL/GenBank/DDBJ databases">
        <title>Genome sequencing of Mucilaginibacter sp. HYN0043.</title>
        <authorList>
            <person name="Kim M."/>
            <person name="Yi H."/>
        </authorList>
    </citation>
    <scope>NUCLEOTIDE SEQUENCE [LARGE SCALE GENOMIC DNA]</scope>
    <source>
        <strain evidence="1 2">HYN0043</strain>
    </source>
</reference>
<accession>A0A494VK04</accession>
<protein>
    <recommendedName>
        <fullName evidence="3">Histidine kinase/HSP90-like ATPase domain-containing protein</fullName>
    </recommendedName>
</protein>
<proteinExistence type="predicted"/>
<evidence type="ECO:0000313" key="2">
    <source>
        <dbReference type="Proteomes" id="UP000270046"/>
    </source>
</evidence>